<dbReference type="AlphaFoldDB" id="A0A7J3I5N8"/>
<comment type="caution">
    <text evidence="2">The sequence shown here is derived from an EMBL/GenBank/DDBJ whole genome shotgun (WGS) entry which is preliminary data.</text>
</comment>
<accession>A0A7J3I5N8</accession>
<dbReference type="CDD" id="cd02947">
    <property type="entry name" value="TRX_family"/>
    <property type="match status" value="1"/>
</dbReference>
<dbReference type="PROSITE" id="PS51352">
    <property type="entry name" value="THIOREDOXIN_2"/>
    <property type="match status" value="1"/>
</dbReference>
<evidence type="ECO:0000259" key="1">
    <source>
        <dbReference type="PROSITE" id="PS51352"/>
    </source>
</evidence>
<protein>
    <submittedName>
        <fullName evidence="2">Thioredoxin</fullName>
    </submittedName>
</protein>
<evidence type="ECO:0000313" key="2">
    <source>
        <dbReference type="EMBL" id="HGN36030.1"/>
    </source>
</evidence>
<dbReference type="PANTHER" id="PTHR45663">
    <property type="entry name" value="GEO12009P1"/>
    <property type="match status" value="1"/>
</dbReference>
<dbReference type="EMBL" id="DTAI01000016">
    <property type="protein sequence ID" value="HGN36030.1"/>
    <property type="molecule type" value="Genomic_DNA"/>
</dbReference>
<dbReference type="SUPFAM" id="SSF52833">
    <property type="entry name" value="Thioredoxin-like"/>
    <property type="match status" value="1"/>
</dbReference>
<dbReference type="Pfam" id="PF00085">
    <property type="entry name" value="Thioredoxin"/>
    <property type="match status" value="1"/>
</dbReference>
<dbReference type="PANTHER" id="PTHR45663:SF11">
    <property type="entry name" value="GEO12009P1"/>
    <property type="match status" value="1"/>
</dbReference>
<dbReference type="GO" id="GO:0005737">
    <property type="term" value="C:cytoplasm"/>
    <property type="evidence" value="ECO:0007669"/>
    <property type="project" value="TreeGrafter"/>
</dbReference>
<reference evidence="2" key="1">
    <citation type="journal article" date="2020" name="mSystems">
        <title>Genome- and Community-Level Interaction Insights into Carbon Utilization and Element Cycling Functions of Hydrothermarchaeota in Hydrothermal Sediment.</title>
        <authorList>
            <person name="Zhou Z."/>
            <person name="Liu Y."/>
            <person name="Xu W."/>
            <person name="Pan J."/>
            <person name="Luo Z.H."/>
            <person name="Li M."/>
        </authorList>
    </citation>
    <scope>NUCLEOTIDE SEQUENCE [LARGE SCALE GENOMIC DNA]</scope>
    <source>
        <strain evidence="2">SpSt-618</strain>
        <strain evidence="3">SpSt-657</strain>
    </source>
</reference>
<proteinExistence type="predicted"/>
<dbReference type="InterPro" id="IPR013766">
    <property type="entry name" value="Thioredoxin_domain"/>
</dbReference>
<dbReference type="EMBL" id="DTBZ01000071">
    <property type="protein sequence ID" value="HGQ17960.1"/>
    <property type="molecule type" value="Genomic_DNA"/>
</dbReference>
<dbReference type="Gene3D" id="3.40.30.10">
    <property type="entry name" value="Glutaredoxin"/>
    <property type="match status" value="1"/>
</dbReference>
<dbReference type="GO" id="GO:0015035">
    <property type="term" value="F:protein-disulfide reductase activity"/>
    <property type="evidence" value="ECO:0007669"/>
    <property type="project" value="TreeGrafter"/>
</dbReference>
<feature type="domain" description="Thioredoxin" evidence="1">
    <location>
        <begin position="7"/>
        <end position="156"/>
    </location>
</feature>
<name>A0A7J3I5N8_9CREN</name>
<sequence>MHGRCNVVIGNKYEDFESNSEVSKILDRIVSEYSRGSNLGRNACCNIPLNGVIFAKSYREFIDALESCKVVFVLITTTHCPYCKLFKPIFYRTAEQYSSKAAFIEVNADFVPEAALMFNVYSTPTTVVLIDGKVADGLIGYIPANYFKEYIDNLLDDIKCIQS</sequence>
<organism evidence="2">
    <name type="scientific">Ignisphaera aggregans</name>
    <dbReference type="NCBI Taxonomy" id="334771"/>
    <lineage>
        <taxon>Archaea</taxon>
        <taxon>Thermoproteota</taxon>
        <taxon>Thermoprotei</taxon>
        <taxon>Desulfurococcales</taxon>
        <taxon>Desulfurococcaceae</taxon>
        <taxon>Ignisphaera</taxon>
    </lineage>
</organism>
<evidence type="ECO:0000313" key="3">
    <source>
        <dbReference type="EMBL" id="HGQ17960.1"/>
    </source>
</evidence>
<dbReference type="InterPro" id="IPR036249">
    <property type="entry name" value="Thioredoxin-like_sf"/>
</dbReference>
<gene>
    <name evidence="2" type="ORF">ENT87_00540</name>
    <name evidence="3" type="ORF">ENU30_03110</name>
</gene>